<keyword evidence="1" id="KW-0805">Transcription regulation</keyword>
<dbReference type="PROSITE" id="PS50048">
    <property type="entry name" value="ZN2_CY6_FUNGAL_2"/>
    <property type="match status" value="1"/>
</dbReference>
<evidence type="ECO:0000259" key="5">
    <source>
        <dbReference type="PROSITE" id="PS50048"/>
    </source>
</evidence>
<dbReference type="Proteomes" id="UP000053732">
    <property type="component" value="Unassembled WGS sequence"/>
</dbReference>
<name>A0A0G4PQW9_PENC3</name>
<dbReference type="PANTHER" id="PTHR47256">
    <property type="entry name" value="ZN(II)2CYS6 TRANSCRIPTION FACTOR (EUROFUNG)-RELATED"/>
    <property type="match status" value="1"/>
</dbReference>
<dbReference type="Pfam" id="PF00172">
    <property type="entry name" value="Zn_clus"/>
    <property type="match status" value="1"/>
</dbReference>
<evidence type="ECO:0000256" key="2">
    <source>
        <dbReference type="ARBA" id="ARBA00023125"/>
    </source>
</evidence>
<dbReference type="InterPro" id="IPR001138">
    <property type="entry name" value="Zn2Cys6_DnaBD"/>
</dbReference>
<dbReference type="AlphaFoldDB" id="A0A0G4PQW9"/>
<evidence type="ECO:0000256" key="1">
    <source>
        <dbReference type="ARBA" id="ARBA00023015"/>
    </source>
</evidence>
<keyword evidence="3" id="KW-0804">Transcription</keyword>
<proteinExistence type="predicted"/>
<dbReference type="PANTHER" id="PTHR47256:SF1">
    <property type="entry name" value="ZN(II)2CYS6 TRANSCRIPTION FACTOR (EUROFUNG)"/>
    <property type="match status" value="1"/>
</dbReference>
<keyword evidence="7" id="KW-1185">Reference proteome</keyword>
<evidence type="ECO:0000313" key="7">
    <source>
        <dbReference type="Proteomes" id="UP000053732"/>
    </source>
</evidence>
<dbReference type="GO" id="GO:0008270">
    <property type="term" value="F:zinc ion binding"/>
    <property type="evidence" value="ECO:0007669"/>
    <property type="project" value="InterPro"/>
</dbReference>
<protein>
    <submittedName>
        <fullName evidence="6">Fungal transcriptional regulatory protein, N-terminal</fullName>
    </submittedName>
</protein>
<reference evidence="6 7" key="1">
    <citation type="journal article" date="2014" name="Nat. Commun.">
        <title>Multiple recent horizontal transfers of a large genomic region in cheese making fungi.</title>
        <authorList>
            <person name="Cheeseman K."/>
            <person name="Ropars J."/>
            <person name="Renault P."/>
            <person name="Dupont J."/>
            <person name="Gouzy J."/>
            <person name="Branca A."/>
            <person name="Abraham A.L."/>
            <person name="Ceppi M."/>
            <person name="Conseiller E."/>
            <person name="Debuchy R."/>
            <person name="Malagnac F."/>
            <person name="Goarin A."/>
            <person name="Silar P."/>
            <person name="Lacoste S."/>
            <person name="Sallet E."/>
            <person name="Bensimon A."/>
            <person name="Giraud T."/>
            <person name="Brygoo Y."/>
        </authorList>
    </citation>
    <scope>NUCLEOTIDE SEQUENCE [LARGE SCALE GENOMIC DNA]</scope>
    <source>
        <strain evidence="7">FM 013</strain>
    </source>
</reference>
<evidence type="ECO:0000256" key="4">
    <source>
        <dbReference type="ARBA" id="ARBA00023242"/>
    </source>
</evidence>
<accession>A0A0G4PQW9</accession>
<dbReference type="STRING" id="1429867.A0A0G4PQW9"/>
<dbReference type="InterPro" id="IPR053187">
    <property type="entry name" value="Notoamide_regulator"/>
</dbReference>
<dbReference type="SMART" id="SM00066">
    <property type="entry name" value="GAL4"/>
    <property type="match status" value="1"/>
</dbReference>
<dbReference type="InterPro" id="IPR036864">
    <property type="entry name" value="Zn2-C6_fun-type_DNA-bd_sf"/>
</dbReference>
<sequence>MLSQQWVCLAPLFPRASTILTACDVRLATSLTQTFNPRRVYIDTKRTIQMSCSRFKPIQPYTPATKPLISDQRGKPPVQDHLIRRLSAACKECQRRRTKCSSENPCLECTKRGSICVFDMSSDKRRKSHASKIEAELRHYQRFLNDFLRAIQDSSDDDVRNIINTVRAGSSTSEIQSEVNSVLMRNYCSRPTL</sequence>
<dbReference type="EMBL" id="HG793163">
    <property type="protein sequence ID" value="CRL28805.1"/>
    <property type="molecule type" value="Genomic_DNA"/>
</dbReference>
<feature type="domain" description="Zn(2)-C6 fungal-type" evidence="5">
    <location>
        <begin position="89"/>
        <end position="118"/>
    </location>
</feature>
<keyword evidence="2" id="KW-0238">DNA-binding</keyword>
<dbReference type="GO" id="GO:0000981">
    <property type="term" value="F:DNA-binding transcription factor activity, RNA polymerase II-specific"/>
    <property type="evidence" value="ECO:0007669"/>
    <property type="project" value="InterPro"/>
</dbReference>
<gene>
    <name evidence="6" type="ORF">PCAMFM013_S030g000092</name>
</gene>
<dbReference type="CDD" id="cd00067">
    <property type="entry name" value="GAL4"/>
    <property type="match status" value="1"/>
</dbReference>
<evidence type="ECO:0000256" key="3">
    <source>
        <dbReference type="ARBA" id="ARBA00023163"/>
    </source>
</evidence>
<evidence type="ECO:0000313" key="6">
    <source>
        <dbReference type="EMBL" id="CRL28805.1"/>
    </source>
</evidence>
<organism evidence="6 7">
    <name type="scientific">Penicillium camemberti (strain FM 013)</name>
    <dbReference type="NCBI Taxonomy" id="1429867"/>
    <lineage>
        <taxon>Eukaryota</taxon>
        <taxon>Fungi</taxon>
        <taxon>Dikarya</taxon>
        <taxon>Ascomycota</taxon>
        <taxon>Pezizomycotina</taxon>
        <taxon>Eurotiomycetes</taxon>
        <taxon>Eurotiomycetidae</taxon>
        <taxon>Eurotiales</taxon>
        <taxon>Aspergillaceae</taxon>
        <taxon>Penicillium</taxon>
    </lineage>
</organism>
<dbReference type="SUPFAM" id="SSF57701">
    <property type="entry name" value="Zn2/Cys6 DNA-binding domain"/>
    <property type="match status" value="1"/>
</dbReference>
<keyword evidence="4" id="KW-0539">Nucleus</keyword>
<dbReference type="Gene3D" id="4.10.240.10">
    <property type="entry name" value="Zn(2)-C6 fungal-type DNA-binding domain"/>
    <property type="match status" value="1"/>
</dbReference>
<dbReference type="GO" id="GO:0003677">
    <property type="term" value="F:DNA binding"/>
    <property type="evidence" value="ECO:0007669"/>
    <property type="project" value="UniProtKB-KW"/>
</dbReference>